<evidence type="ECO:0000256" key="7">
    <source>
        <dbReference type="ARBA" id="ARBA00022824"/>
    </source>
</evidence>
<dbReference type="OrthoDB" id="4983at2759"/>
<evidence type="ECO:0000256" key="10">
    <source>
        <dbReference type="ARBA" id="ARBA00044720"/>
    </source>
</evidence>
<dbReference type="Proteomes" id="UP000276834">
    <property type="component" value="Unassembled WGS sequence"/>
</dbReference>
<feature type="chain" id="PRO_5017986349" description="Alpha-1,3-glucosyltransferase" evidence="13">
    <location>
        <begin position="23"/>
        <end position="118"/>
    </location>
</feature>
<evidence type="ECO:0000256" key="4">
    <source>
        <dbReference type="ARBA" id="ARBA00022676"/>
    </source>
</evidence>
<keyword evidence="15" id="KW-1185">Reference proteome</keyword>
<evidence type="ECO:0000256" key="8">
    <source>
        <dbReference type="ARBA" id="ARBA00022989"/>
    </source>
</evidence>
<keyword evidence="13" id="KW-0732">Signal</keyword>
<comment type="caution">
    <text evidence="14">The sequence shown here is derived from an EMBL/GenBank/DDBJ whole genome shotgun (WGS) entry which is preliminary data.</text>
</comment>
<dbReference type="PANTHER" id="PTHR12413:SF1">
    <property type="entry name" value="DOLICHYL PYROPHOSPHATE MAN9GLCNAC2 ALPHA-1,3-GLUCOSYLTRANSFERASE"/>
    <property type="match status" value="1"/>
</dbReference>
<gene>
    <name evidence="14" type="ORF">DV515_00004662</name>
</gene>
<keyword evidence="9 12" id="KW-0472">Membrane</keyword>
<evidence type="ECO:0000256" key="1">
    <source>
        <dbReference type="ARBA" id="ARBA00004477"/>
    </source>
</evidence>
<dbReference type="AlphaFoldDB" id="A0A3L8SPD5"/>
<evidence type="ECO:0000256" key="5">
    <source>
        <dbReference type="ARBA" id="ARBA00022679"/>
    </source>
</evidence>
<feature type="transmembrane region" description="Helical" evidence="12">
    <location>
        <begin position="77"/>
        <end position="108"/>
    </location>
</feature>
<dbReference type="Pfam" id="PF03155">
    <property type="entry name" value="Alg6_Alg8"/>
    <property type="match status" value="1"/>
</dbReference>
<evidence type="ECO:0000313" key="15">
    <source>
        <dbReference type="Proteomes" id="UP000276834"/>
    </source>
</evidence>
<keyword evidence="4 12" id="KW-0328">Glycosyltransferase</keyword>
<comment type="pathway">
    <text evidence="2 12">Protein modification; protein glycosylation.</text>
</comment>
<dbReference type="UniPathway" id="UPA00378"/>
<sequence length="118" mass="13598">MEKWSLMMLVVLLALTVRWAVSLGSYSGAGKPPMYGDYEAQRHWQEITYNLPIRQWYFNTSDNNLQYWGLDYPPLTAYHSFVCAYMLVLLAKLAGTVLVSFAACWLPFGTDVEQIMQM</sequence>
<comment type="subcellular location">
    <subcellularLocation>
        <location evidence="1 12">Endoplasmic reticulum membrane</location>
        <topology evidence="1 12">Multi-pass membrane protein</topology>
    </subcellularLocation>
</comment>
<dbReference type="GO" id="GO:0042281">
    <property type="term" value="F:dolichyl pyrophosphate Man9GlcNAc2 alpha-1,3-glucosyltransferase activity"/>
    <property type="evidence" value="ECO:0007669"/>
    <property type="project" value="UniProtKB-EC"/>
</dbReference>
<organism evidence="14 15">
    <name type="scientific">Chloebia gouldiae</name>
    <name type="common">Gouldian finch</name>
    <name type="synonym">Erythrura gouldiae</name>
    <dbReference type="NCBI Taxonomy" id="44316"/>
    <lineage>
        <taxon>Eukaryota</taxon>
        <taxon>Metazoa</taxon>
        <taxon>Chordata</taxon>
        <taxon>Craniata</taxon>
        <taxon>Vertebrata</taxon>
        <taxon>Euteleostomi</taxon>
        <taxon>Archelosauria</taxon>
        <taxon>Archosauria</taxon>
        <taxon>Dinosauria</taxon>
        <taxon>Saurischia</taxon>
        <taxon>Theropoda</taxon>
        <taxon>Coelurosauria</taxon>
        <taxon>Aves</taxon>
        <taxon>Neognathae</taxon>
        <taxon>Neoaves</taxon>
        <taxon>Telluraves</taxon>
        <taxon>Australaves</taxon>
        <taxon>Passeriformes</taxon>
        <taxon>Passeroidea</taxon>
        <taxon>Passeridae</taxon>
        <taxon>Chloebia</taxon>
    </lineage>
</organism>
<evidence type="ECO:0000256" key="2">
    <source>
        <dbReference type="ARBA" id="ARBA00004922"/>
    </source>
</evidence>
<dbReference type="EMBL" id="QUSF01000010">
    <property type="protein sequence ID" value="RLW05797.1"/>
    <property type="molecule type" value="Genomic_DNA"/>
</dbReference>
<keyword evidence="8 12" id="KW-1133">Transmembrane helix</keyword>
<feature type="signal peptide" evidence="13">
    <location>
        <begin position="1"/>
        <end position="22"/>
    </location>
</feature>
<keyword evidence="7 12" id="KW-0256">Endoplasmic reticulum</keyword>
<evidence type="ECO:0000256" key="9">
    <source>
        <dbReference type="ARBA" id="ARBA00023136"/>
    </source>
</evidence>
<keyword evidence="5 12" id="KW-0808">Transferase</keyword>
<comment type="function">
    <text evidence="10">Dolichyl pyrophosphate Man9GlcNAc2 alpha-1,3-glucosyltransferase that operates in the biosynthetic pathway of dolichol-linked oligosaccharides, the glycan precursors employed in protein asparagine (N)-glycosylation. The assembly of dolichol-linked oligosaccharides begins on the cytosolic side of the endoplasmic reticulum membrane and finishes in its lumen. The sequential addition of sugars to dolichol pyrophosphate produces dolichol-linked oligosaccharides containing fourteen sugars, including two GlcNAcs, nine mannoses and three glucoses. Once assembled, the oligosaccharide is transferred from the lipid to nascent proteins by oligosaccharyltransferases. In the lumen of the endoplasmic reticulum, adds the first glucose residue from dolichyl phosphate glucose (Dol-P-Glc) onto the lipid-linked oligosaccharide intermediate Man(9)GlcNAc(2)-PP-Dol to produce Glc(1)Man(9)GlcNAc(2)-PP-Dol. Glc(1)Man(9)GlcNAc(2)-PP-Dol is a substrate for ALG8, the following enzyme in the biosynthetic pathway.</text>
</comment>
<evidence type="ECO:0000256" key="3">
    <source>
        <dbReference type="ARBA" id="ARBA00008715"/>
    </source>
</evidence>
<comment type="caution">
    <text evidence="12">Lacks conserved residue(s) required for the propagation of feature annotation.</text>
</comment>
<proteinExistence type="inferred from homology"/>
<accession>A0A3L8SPD5</accession>
<dbReference type="PANTHER" id="PTHR12413">
    <property type="entry name" value="DOLICHYL GLYCOSYLTRANSFERASE"/>
    <property type="match status" value="1"/>
</dbReference>
<dbReference type="GO" id="GO:0005789">
    <property type="term" value="C:endoplasmic reticulum membrane"/>
    <property type="evidence" value="ECO:0007669"/>
    <property type="project" value="UniProtKB-SubCell"/>
</dbReference>
<name>A0A3L8SPD5_CHLGU</name>
<evidence type="ECO:0000256" key="11">
    <source>
        <dbReference type="ARBA" id="ARBA00048950"/>
    </source>
</evidence>
<protein>
    <recommendedName>
        <fullName evidence="12">Alpha-1,3-glucosyltransferase</fullName>
        <ecNumber evidence="12">2.4.1.-</ecNumber>
    </recommendedName>
</protein>
<evidence type="ECO:0000313" key="14">
    <source>
        <dbReference type="EMBL" id="RLW05797.1"/>
    </source>
</evidence>
<dbReference type="InterPro" id="IPR004856">
    <property type="entry name" value="Glyco_trans_ALG6/ALG8"/>
</dbReference>
<evidence type="ECO:0000256" key="13">
    <source>
        <dbReference type="SAM" id="SignalP"/>
    </source>
</evidence>
<evidence type="ECO:0000256" key="12">
    <source>
        <dbReference type="RuleBase" id="RU363110"/>
    </source>
</evidence>
<evidence type="ECO:0000256" key="6">
    <source>
        <dbReference type="ARBA" id="ARBA00022692"/>
    </source>
</evidence>
<keyword evidence="6 12" id="KW-0812">Transmembrane</keyword>
<comment type="similarity">
    <text evidence="3 12">Belongs to the ALG6/ALG8 glucosyltransferase family.</text>
</comment>
<comment type="catalytic activity">
    <reaction evidence="11">
        <text>an alpha-D-Man-(1-&gt;2)-alpha-D-Man-(1-&gt;2)-alpha-D-Man-(1-&gt;3)-[alpha-D-Man-(1-&gt;2)-alpha-D-Man-(1-&gt;3)-[alpha-D-Man-(1-&gt;2)-alpha-D-Man-(1-&gt;6)]-alpha-D-Man-(1-&gt;6)]-beta-D-Man-(1-&gt;4)-beta-D-GlcNAc-(1-&gt;4)-alpha-D-GlcNAc-diphospho-di-trans,poly-cis-dolichol + a di-trans,poly-cis-dolichyl beta-D-glucosyl phosphate = an alpha-D-Glc-(1-&gt;3)-alpha-D-Man-(1-&gt;2)-alpha-D-Man-(1-&gt;2)-alpha-D-Man-(1-&gt;3)-[alpha-D-Man-(1-&gt;2)-alpha-D-Man-(1-&gt;3)-[alpha-D-Man-(1-&gt;2)-alpha-D-Man-(1-&gt;6)]-alpha-D-Man-(1-&gt;6)]-beta-D-Man-(1-&gt;4)-beta-D-GlcNAc-(1-&gt;4)-alpha-D-GlcNAc-diphospho-di-trans,poly-cis-dolichol + a di-trans,poly-cis-dolichyl phosphate + H(+)</text>
        <dbReference type="Rhea" id="RHEA:30635"/>
        <dbReference type="Rhea" id="RHEA-COMP:19498"/>
        <dbReference type="Rhea" id="RHEA-COMP:19502"/>
        <dbReference type="Rhea" id="RHEA-COMP:19520"/>
        <dbReference type="Rhea" id="RHEA-COMP:19521"/>
        <dbReference type="ChEBI" id="CHEBI:15378"/>
        <dbReference type="ChEBI" id="CHEBI:57525"/>
        <dbReference type="ChEBI" id="CHEBI:57683"/>
        <dbReference type="ChEBI" id="CHEBI:132520"/>
        <dbReference type="ChEBI" id="CHEBI:132521"/>
        <dbReference type="EC" id="2.4.1.267"/>
    </reaction>
    <physiologicalReaction direction="left-to-right" evidence="11">
        <dbReference type="Rhea" id="RHEA:30636"/>
    </physiologicalReaction>
</comment>
<reference evidence="14 15" key="1">
    <citation type="journal article" date="2018" name="Proc. R. Soc. B">
        <title>A non-coding region near Follistatin controls head colour polymorphism in the Gouldian finch.</title>
        <authorList>
            <person name="Toomey M.B."/>
            <person name="Marques C.I."/>
            <person name="Andrade P."/>
            <person name="Araujo P.M."/>
            <person name="Sabatino S."/>
            <person name="Gazda M.A."/>
            <person name="Afonso S."/>
            <person name="Lopes R.J."/>
            <person name="Corbo J.C."/>
            <person name="Carneiro M."/>
        </authorList>
    </citation>
    <scope>NUCLEOTIDE SEQUENCE [LARGE SCALE GENOMIC DNA]</scope>
    <source>
        <strain evidence="14">Red01</strain>
        <tissue evidence="14">Muscle</tissue>
    </source>
</reference>
<dbReference type="EC" id="2.4.1.-" evidence="12"/>